<evidence type="ECO:0000256" key="1">
    <source>
        <dbReference type="SAM" id="Phobius"/>
    </source>
</evidence>
<reference evidence="4" key="1">
    <citation type="submission" date="2016-06" db="UniProtKB">
        <authorList>
            <consortium name="WormBaseParasite"/>
        </authorList>
    </citation>
    <scope>IDENTIFICATION</scope>
</reference>
<evidence type="ECO:0000313" key="3">
    <source>
        <dbReference type="Proteomes" id="UP000271098"/>
    </source>
</evidence>
<feature type="transmembrane region" description="Helical" evidence="1">
    <location>
        <begin position="35"/>
        <end position="53"/>
    </location>
</feature>
<organism evidence="4">
    <name type="scientific">Gongylonema pulchrum</name>
    <dbReference type="NCBI Taxonomy" id="637853"/>
    <lineage>
        <taxon>Eukaryota</taxon>
        <taxon>Metazoa</taxon>
        <taxon>Ecdysozoa</taxon>
        <taxon>Nematoda</taxon>
        <taxon>Chromadorea</taxon>
        <taxon>Rhabditida</taxon>
        <taxon>Spirurina</taxon>
        <taxon>Spiruromorpha</taxon>
        <taxon>Spiruroidea</taxon>
        <taxon>Gongylonematidae</taxon>
        <taxon>Gongylonema</taxon>
    </lineage>
</organism>
<dbReference type="AlphaFoldDB" id="A0A183D0N1"/>
<protein>
    <submittedName>
        <fullName evidence="2 4">Uncharacterized protein</fullName>
    </submittedName>
</protein>
<dbReference type="WBParaSite" id="GPUH_0000227701-mRNA-1">
    <property type="protein sequence ID" value="GPUH_0000227701-mRNA-1"/>
    <property type="gene ID" value="GPUH_0000227701"/>
</dbReference>
<name>A0A183D0N1_9BILA</name>
<dbReference type="Proteomes" id="UP000271098">
    <property type="component" value="Unassembled WGS sequence"/>
</dbReference>
<evidence type="ECO:0000313" key="2">
    <source>
        <dbReference type="EMBL" id="VDK33176.1"/>
    </source>
</evidence>
<evidence type="ECO:0000313" key="4">
    <source>
        <dbReference type="WBParaSite" id="GPUH_0000227701-mRNA-1"/>
    </source>
</evidence>
<keyword evidence="1" id="KW-0472">Membrane</keyword>
<reference evidence="2 3" key="2">
    <citation type="submission" date="2018-11" db="EMBL/GenBank/DDBJ databases">
        <authorList>
            <consortium name="Pathogen Informatics"/>
        </authorList>
    </citation>
    <scope>NUCLEOTIDE SEQUENCE [LARGE SCALE GENOMIC DNA]</scope>
</reference>
<dbReference type="EMBL" id="UYRT01003303">
    <property type="protein sequence ID" value="VDK33176.1"/>
    <property type="molecule type" value="Genomic_DNA"/>
</dbReference>
<keyword evidence="1" id="KW-1133">Transmembrane helix</keyword>
<feature type="transmembrane region" description="Helical" evidence="1">
    <location>
        <begin position="73"/>
        <end position="92"/>
    </location>
</feature>
<proteinExistence type="predicted"/>
<keyword evidence="1" id="KW-0812">Transmembrane</keyword>
<gene>
    <name evidence="2" type="ORF">GPUH_LOCUS2271</name>
</gene>
<keyword evidence="3" id="KW-1185">Reference proteome</keyword>
<sequence>MIERSKSRALADLSVPTRRILTKFERSKPISKNRLNAMFLKELLVIFASGIFSTAYPTDATTKATGIHKLIELYLLMLENAIDSLLLSTFMLKRPMV</sequence>
<accession>A0A183D0N1</accession>